<accession>A0ABD0YE31</accession>
<dbReference type="Proteomes" id="UP001558652">
    <property type="component" value="Unassembled WGS sequence"/>
</dbReference>
<feature type="region of interest" description="Disordered" evidence="1">
    <location>
        <begin position="1"/>
        <end position="58"/>
    </location>
</feature>
<feature type="compositionally biased region" description="Gly residues" evidence="1">
    <location>
        <begin position="22"/>
        <end position="34"/>
    </location>
</feature>
<evidence type="ECO:0000313" key="2">
    <source>
        <dbReference type="EMBL" id="KAL1115294.1"/>
    </source>
</evidence>
<gene>
    <name evidence="2" type="ORF">AAG570_007325</name>
</gene>
<dbReference type="EMBL" id="JBFDAA010000020">
    <property type="protein sequence ID" value="KAL1115294.1"/>
    <property type="molecule type" value="Genomic_DNA"/>
</dbReference>
<evidence type="ECO:0000313" key="3">
    <source>
        <dbReference type="Proteomes" id="UP001558652"/>
    </source>
</evidence>
<name>A0ABD0YE31_9HEMI</name>
<protein>
    <submittedName>
        <fullName evidence="2">Uncharacterized protein</fullName>
    </submittedName>
</protein>
<reference evidence="2 3" key="1">
    <citation type="submission" date="2024-07" db="EMBL/GenBank/DDBJ databases">
        <title>Chromosome-level genome assembly of the water stick insect Ranatra chinensis (Heteroptera: Nepidae).</title>
        <authorList>
            <person name="Liu X."/>
        </authorList>
    </citation>
    <scope>NUCLEOTIDE SEQUENCE [LARGE SCALE GENOMIC DNA]</scope>
    <source>
        <strain evidence="2">Cailab_2021Rc</strain>
        <tissue evidence="2">Muscle</tissue>
    </source>
</reference>
<organism evidence="2 3">
    <name type="scientific">Ranatra chinensis</name>
    <dbReference type="NCBI Taxonomy" id="642074"/>
    <lineage>
        <taxon>Eukaryota</taxon>
        <taxon>Metazoa</taxon>
        <taxon>Ecdysozoa</taxon>
        <taxon>Arthropoda</taxon>
        <taxon>Hexapoda</taxon>
        <taxon>Insecta</taxon>
        <taxon>Pterygota</taxon>
        <taxon>Neoptera</taxon>
        <taxon>Paraneoptera</taxon>
        <taxon>Hemiptera</taxon>
        <taxon>Heteroptera</taxon>
        <taxon>Panheteroptera</taxon>
        <taxon>Nepomorpha</taxon>
        <taxon>Nepidae</taxon>
        <taxon>Ranatrinae</taxon>
        <taxon>Ranatra</taxon>
    </lineage>
</organism>
<dbReference type="AlphaFoldDB" id="A0ABD0YE31"/>
<evidence type="ECO:0000256" key="1">
    <source>
        <dbReference type="SAM" id="MobiDB-lite"/>
    </source>
</evidence>
<sequence>MSVLVLQKAEDDSRQDGKDGVVAGGGGSGGGWRGGRAAVLVEPQSQQQARARGRPSLGDASELIATASTALRRLHFKSGTGFRRRTSSTPAPKVIVMGGSLESQNTSTDSSNTVITMVTVDDSCEQEHHHEEMRITPNLLEDMVGLGEDEAMHLEHTSLPHQGHPPLAFHPCPQIPGKRALARLAPLEEARSLLERYPRGHRLFSQRGGFKGMNCRDGPENKLYLLNEQDIRSQKDGKLNVPVFVERVSALGRHLQLERLRVITDIQV</sequence>
<feature type="compositionally biased region" description="Basic and acidic residues" evidence="1">
    <location>
        <begin position="8"/>
        <end position="19"/>
    </location>
</feature>
<keyword evidence="3" id="KW-1185">Reference proteome</keyword>
<comment type="caution">
    <text evidence="2">The sequence shown here is derived from an EMBL/GenBank/DDBJ whole genome shotgun (WGS) entry which is preliminary data.</text>
</comment>
<proteinExistence type="predicted"/>